<proteinExistence type="predicted"/>
<protein>
    <submittedName>
        <fullName evidence="2">Uncharacterized protein</fullName>
    </submittedName>
</protein>
<dbReference type="Proteomes" id="UP000609346">
    <property type="component" value="Unassembled WGS sequence"/>
</dbReference>
<evidence type="ECO:0000313" key="3">
    <source>
        <dbReference type="Proteomes" id="UP000609346"/>
    </source>
</evidence>
<gene>
    <name evidence="2" type="ORF">H8B09_21640</name>
</gene>
<feature type="region of interest" description="Disordered" evidence="1">
    <location>
        <begin position="29"/>
        <end position="52"/>
    </location>
</feature>
<evidence type="ECO:0000313" key="2">
    <source>
        <dbReference type="EMBL" id="MBD3921387.1"/>
    </source>
</evidence>
<dbReference type="EMBL" id="JACXZA010000005">
    <property type="protein sequence ID" value="MBD3921387.1"/>
    <property type="molecule type" value="Genomic_DNA"/>
</dbReference>
<reference evidence="2 3" key="1">
    <citation type="submission" date="2020-09" db="EMBL/GenBank/DDBJ databases">
        <title>Paenibacillus sp. strain PR3 16S rRNA gene Genome sequencing and assembly.</title>
        <authorList>
            <person name="Kim J."/>
        </authorList>
    </citation>
    <scope>NUCLEOTIDE SEQUENCE [LARGE SCALE GENOMIC DNA]</scope>
    <source>
        <strain evidence="2 3">PR3</strain>
    </source>
</reference>
<comment type="caution">
    <text evidence="2">The sequence shown here is derived from an EMBL/GenBank/DDBJ whole genome shotgun (WGS) entry which is preliminary data.</text>
</comment>
<name>A0ABR8MZM3_9BACL</name>
<evidence type="ECO:0000256" key="1">
    <source>
        <dbReference type="SAM" id="MobiDB-lite"/>
    </source>
</evidence>
<sequence length="99" mass="11424">MAISFIRSIIARLEKEIADLQKFVREHKKKRDHLSSQIKQLQRDQKLSQSMNDLSSKISREVKLKKAIDEIDGTLAHSAKQLAEKQARLAEQKQKQSAE</sequence>
<keyword evidence="3" id="KW-1185">Reference proteome</keyword>
<accession>A0ABR8MZM3</accession>
<organism evidence="2 3">
    <name type="scientific">Paenibacillus terricola</name>
    <dbReference type="NCBI Taxonomy" id="2763503"/>
    <lineage>
        <taxon>Bacteria</taxon>
        <taxon>Bacillati</taxon>
        <taxon>Bacillota</taxon>
        <taxon>Bacilli</taxon>
        <taxon>Bacillales</taxon>
        <taxon>Paenibacillaceae</taxon>
        <taxon>Paenibacillus</taxon>
    </lineage>
</organism>
<dbReference type="RefSeq" id="WP_191205644.1">
    <property type="nucleotide sequence ID" value="NZ_JACXZA010000005.1"/>
</dbReference>